<dbReference type="InterPro" id="IPR020846">
    <property type="entry name" value="MFS_dom"/>
</dbReference>
<evidence type="ECO:0000256" key="2">
    <source>
        <dbReference type="ARBA" id="ARBA00022692"/>
    </source>
</evidence>
<dbReference type="Pfam" id="PF07690">
    <property type="entry name" value="MFS_1"/>
    <property type="match status" value="1"/>
</dbReference>
<dbReference type="PROSITE" id="PS50850">
    <property type="entry name" value="MFS"/>
    <property type="match status" value="1"/>
</dbReference>
<organism evidence="8 9">
    <name type="scientific">Elasticomyces elasticus</name>
    <dbReference type="NCBI Taxonomy" id="574655"/>
    <lineage>
        <taxon>Eukaryota</taxon>
        <taxon>Fungi</taxon>
        <taxon>Dikarya</taxon>
        <taxon>Ascomycota</taxon>
        <taxon>Pezizomycotina</taxon>
        <taxon>Dothideomycetes</taxon>
        <taxon>Dothideomycetidae</taxon>
        <taxon>Mycosphaerellales</taxon>
        <taxon>Teratosphaeriaceae</taxon>
        <taxon>Elasticomyces</taxon>
    </lineage>
</organism>
<feature type="transmembrane region" description="Helical" evidence="6">
    <location>
        <begin position="490"/>
        <end position="511"/>
    </location>
</feature>
<feature type="transmembrane region" description="Helical" evidence="6">
    <location>
        <begin position="393"/>
        <end position="411"/>
    </location>
</feature>
<feature type="region of interest" description="Disordered" evidence="5">
    <location>
        <begin position="1"/>
        <end position="37"/>
    </location>
</feature>
<accession>A0AAN7W8C1</accession>
<evidence type="ECO:0000256" key="4">
    <source>
        <dbReference type="ARBA" id="ARBA00023136"/>
    </source>
</evidence>
<feature type="transmembrane region" description="Helical" evidence="6">
    <location>
        <begin position="353"/>
        <end position="372"/>
    </location>
</feature>
<dbReference type="AlphaFoldDB" id="A0AAN7W8C1"/>
<dbReference type="SUPFAM" id="SSF103473">
    <property type="entry name" value="MFS general substrate transporter"/>
    <property type="match status" value="1"/>
</dbReference>
<dbReference type="PANTHER" id="PTHR23502:SF157">
    <property type="entry name" value="MAJOR FACILITATOR SUPERFAMILY (MFS) PROFILE DOMAIN-CONTAINING PROTEIN-RELATED"/>
    <property type="match status" value="1"/>
</dbReference>
<keyword evidence="2 6" id="KW-0812">Transmembrane</keyword>
<feature type="transmembrane region" description="Helical" evidence="6">
    <location>
        <begin position="417"/>
        <end position="438"/>
    </location>
</feature>
<name>A0AAN7W8C1_9PEZI</name>
<feature type="transmembrane region" description="Helical" evidence="6">
    <location>
        <begin position="241"/>
        <end position="260"/>
    </location>
</feature>
<evidence type="ECO:0000259" key="7">
    <source>
        <dbReference type="PROSITE" id="PS50850"/>
    </source>
</evidence>
<feature type="transmembrane region" description="Helical" evidence="6">
    <location>
        <begin position="152"/>
        <end position="171"/>
    </location>
</feature>
<dbReference type="GO" id="GO:0016020">
    <property type="term" value="C:membrane"/>
    <property type="evidence" value="ECO:0007669"/>
    <property type="project" value="UniProtKB-SubCell"/>
</dbReference>
<feature type="transmembrane region" description="Helical" evidence="6">
    <location>
        <begin position="120"/>
        <end position="140"/>
    </location>
</feature>
<dbReference type="Proteomes" id="UP001310594">
    <property type="component" value="Unassembled WGS sequence"/>
</dbReference>
<comment type="caution">
    <text evidence="8">The sequence shown here is derived from an EMBL/GenBank/DDBJ whole genome shotgun (WGS) entry which is preliminary data.</text>
</comment>
<keyword evidence="4 6" id="KW-0472">Membrane</keyword>
<dbReference type="EMBL" id="JAVRQU010000007">
    <property type="protein sequence ID" value="KAK5701048.1"/>
    <property type="molecule type" value="Genomic_DNA"/>
</dbReference>
<evidence type="ECO:0000256" key="1">
    <source>
        <dbReference type="ARBA" id="ARBA00004141"/>
    </source>
</evidence>
<evidence type="ECO:0000256" key="6">
    <source>
        <dbReference type="SAM" id="Phobius"/>
    </source>
</evidence>
<dbReference type="Gene3D" id="1.20.1250.20">
    <property type="entry name" value="MFS general substrate transporter like domains"/>
    <property type="match status" value="1"/>
</dbReference>
<dbReference type="GO" id="GO:0022857">
    <property type="term" value="F:transmembrane transporter activity"/>
    <property type="evidence" value="ECO:0007669"/>
    <property type="project" value="InterPro"/>
</dbReference>
<feature type="domain" description="Major facilitator superfamily (MFS) profile" evidence="7">
    <location>
        <begin position="79"/>
        <end position="514"/>
    </location>
</feature>
<reference evidence="8" key="1">
    <citation type="submission" date="2023-08" db="EMBL/GenBank/DDBJ databases">
        <title>Black Yeasts Isolated from many extreme environments.</title>
        <authorList>
            <person name="Coleine C."/>
            <person name="Stajich J.E."/>
            <person name="Selbmann L."/>
        </authorList>
    </citation>
    <scope>NUCLEOTIDE SEQUENCE</scope>
    <source>
        <strain evidence="8">CCFEE 5810</strain>
    </source>
</reference>
<dbReference type="InterPro" id="IPR011701">
    <property type="entry name" value="MFS"/>
</dbReference>
<evidence type="ECO:0000256" key="3">
    <source>
        <dbReference type="ARBA" id="ARBA00022989"/>
    </source>
</evidence>
<dbReference type="PANTHER" id="PTHR23502">
    <property type="entry name" value="MAJOR FACILITATOR SUPERFAMILY"/>
    <property type="match status" value="1"/>
</dbReference>
<gene>
    <name evidence="8" type="ORF">LTR97_005567</name>
</gene>
<protein>
    <recommendedName>
        <fullName evidence="7">Major facilitator superfamily (MFS) profile domain-containing protein</fullName>
    </recommendedName>
</protein>
<feature type="transmembrane region" description="Helical" evidence="6">
    <location>
        <begin position="459"/>
        <end position="478"/>
    </location>
</feature>
<keyword evidence="3 6" id="KW-1133">Transmembrane helix</keyword>
<feature type="transmembrane region" description="Helical" evidence="6">
    <location>
        <begin position="309"/>
        <end position="333"/>
    </location>
</feature>
<evidence type="ECO:0000313" key="9">
    <source>
        <dbReference type="Proteomes" id="UP001310594"/>
    </source>
</evidence>
<feature type="transmembrane region" description="Helical" evidence="6">
    <location>
        <begin position="208"/>
        <end position="229"/>
    </location>
</feature>
<dbReference type="InterPro" id="IPR036259">
    <property type="entry name" value="MFS_trans_sf"/>
</dbReference>
<proteinExistence type="predicted"/>
<evidence type="ECO:0000313" key="8">
    <source>
        <dbReference type="EMBL" id="KAK5701048.1"/>
    </source>
</evidence>
<evidence type="ECO:0000256" key="5">
    <source>
        <dbReference type="SAM" id="MobiDB-lite"/>
    </source>
</evidence>
<comment type="subcellular location">
    <subcellularLocation>
        <location evidence="1">Membrane</location>
        <topology evidence="1">Multi-pass membrane protein</topology>
    </subcellularLocation>
</comment>
<sequence>MAPSVTTRDQQRWQSPFSSSATLSEQPASRASSISSTQHRLAIPRKVSDALLAKGFNVSTEGLVTFQPGSRSHPRNWSVLRKSFDATLIIILEFWMTAISNTGSATSEAAREKLGISREIGTFCFVTVYLLGQAIGGLVLPPIAETFGGRTIYVVTTLLFGFCCLIIALAPTLPVVIVFRTISGVLSAVPAVVACSSLENMFDSKQRIFLIHAWISGAVLGLAVAPPIATYISASSLGWPAVYGYGAVVTFACCLACLLMQESRLSQVLHQQVRKISKQADFKQLSADAASLPSVSEFIRNSLALPIRLFFTEPVVAAVSIMAATVYGVIYLFSEALSLVYVDGFGLDAQSASLVFLALAVGIPLTFLPRIYDIRIANRIHSQGKQLEPEDKLIGFFIAAPVLAIGLWWFAATVPPLVPNITPWASIVSLMLISYGVVEFDNVLSGYLTDAYTSYAASANAPVAFLRATLSGVFPLFGRQLFDGLGNNNALFMLAGVATCFCGVAVWFAYYGKKLRQRSPFASSGEVVGTIQKGDVRQDV</sequence>